<keyword evidence="3" id="KW-1185">Reference proteome</keyword>
<gene>
    <name evidence="2" type="ORF">BU16DRAFT_564517</name>
</gene>
<feature type="compositionally biased region" description="Basic residues" evidence="1">
    <location>
        <begin position="256"/>
        <end position="265"/>
    </location>
</feature>
<dbReference type="AlphaFoldDB" id="A0A6A6QHY5"/>
<organism evidence="2 3">
    <name type="scientific">Lophium mytilinum</name>
    <dbReference type="NCBI Taxonomy" id="390894"/>
    <lineage>
        <taxon>Eukaryota</taxon>
        <taxon>Fungi</taxon>
        <taxon>Dikarya</taxon>
        <taxon>Ascomycota</taxon>
        <taxon>Pezizomycotina</taxon>
        <taxon>Dothideomycetes</taxon>
        <taxon>Pleosporomycetidae</taxon>
        <taxon>Mytilinidiales</taxon>
        <taxon>Mytilinidiaceae</taxon>
        <taxon>Lophium</taxon>
    </lineage>
</organism>
<name>A0A6A6QHY5_9PEZI</name>
<evidence type="ECO:0000313" key="2">
    <source>
        <dbReference type="EMBL" id="KAF2492048.1"/>
    </source>
</evidence>
<feature type="region of interest" description="Disordered" evidence="1">
    <location>
        <begin position="174"/>
        <end position="310"/>
    </location>
</feature>
<dbReference type="Proteomes" id="UP000799750">
    <property type="component" value="Unassembled WGS sequence"/>
</dbReference>
<feature type="compositionally biased region" description="Polar residues" evidence="1">
    <location>
        <begin position="179"/>
        <end position="194"/>
    </location>
</feature>
<feature type="compositionally biased region" description="Polar residues" evidence="1">
    <location>
        <begin position="242"/>
        <end position="255"/>
    </location>
</feature>
<feature type="compositionally biased region" description="Polar residues" evidence="1">
    <location>
        <begin position="345"/>
        <end position="362"/>
    </location>
</feature>
<feature type="region of interest" description="Disordered" evidence="1">
    <location>
        <begin position="326"/>
        <end position="362"/>
    </location>
</feature>
<sequence length="362" mass="40626">MDPTTIKSLVSGCTAIAHRVGWILVDLKDLEKRYADVEVGITLLTSHLGNIRAMINRLSQRLEKGAVKTFELENQFRSSLEACDLVIETIQNQVARAMSNSTPKLFKFGRKRKHLWDEGTVKEHQRQLDSQLQSLSVFIRATQLQSPIDQAATLRSQESTDILTKACDDAVVFSGKPRPSTSRPDSAISMSSVHLKSDRTPSNPHKGPLNALMRSRSTHQRNLSAISERSAFSEMDEERMSSTEQLPQLRSNGTHSSKHSRRRRNFDRWAPSNFQANEPQAVSVQEGKKPHAVPTKSNNDELQHGSTPAPLYKECDDEFLQCPNSTANVHDGHQFHRGYQDYTGDMTSRRPSSSYTLTGADE</sequence>
<proteinExistence type="predicted"/>
<evidence type="ECO:0000313" key="3">
    <source>
        <dbReference type="Proteomes" id="UP000799750"/>
    </source>
</evidence>
<dbReference type="EMBL" id="MU004194">
    <property type="protein sequence ID" value="KAF2492048.1"/>
    <property type="molecule type" value="Genomic_DNA"/>
</dbReference>
<dbReference type="OrthoDB" id="10377586at2759"/>
<evidence type="ECO:0008006" key="4">
    <source>
        <dbReference type="Google" id="ProtNLM"/>
    </source>
</evidence>
<feature type="compositionally biased region" description="Polar residues" evidence="1">
    <location>
        <begin position="272"/>
        <end position="283"/>
    </location>
</feature>
<reference evidence="2" key="1">
    <citation type="journal article" date="2020" name="Stud. Mycol.">
        <title>101 Dothideomycetes genomes: a test case for predicting lifestyles and emergence of pathogens.</title>
        <authorList>
            <person name="Haridas S."/>
            <person name="Albert R."/>
            <person name="Binder M."/>
            <person name="Bloem J."/>
            <person name="Labutti K."/>
            <person name="Salamov A."/>
            <person name="Andreopoulos B."/>
            <person name="Baker S."/>
            <person name="Barry K."/>
            <person name="Bills G."/>
            <person name="Bluhm B."/>
            <person name="Cannon C."/>
            <person name="Castanera R."/>
            <person name="Culley D."/>
            <person name="Daum C."/>
            <person name="Ezra D."/>
            <person name="Gonzalez J."/>
            <person name="Henrissat B."/>
            <person name="Kuo A."/>
            <person name="Liang C."/>
            <person name="Lipzen A."/>
            <person name="Lutzoni F."/>
            <person name="Magnuson J."/>
            <person name="Mondo S."/>
            <person name="Nolan M."/>
            <person name="Ohm R."/>
            <person name="Pangilinan J."/>
            <person name="Park H.-J."/>
            <person name="Ramirez L."/>
            <person name="Alfaro M."/>
            <person name="Sun H."/>
            <person name="Tritt A."/>
            <person name="Yoshinaga Y."/>
            <person name="Zwiers L.-H."/>
            <person name="Turgeon B."/>
            <person name="Goodwin S."/>
            <person name="Spatafora J."/>
            <person name="Crous P."/>
            <person name="Grigoriev I."/>
        </authorList>
    </citation>
    <scope>NUCLEOTIDE SEQUENCE</scope>
    <source>
        <strain evidence="2">CBS 269.34</strain>
    </source>
</reference>
<protein>
    <recommendedName>
        <fullName evidence="4">Fungal N-terminal domain-containing protein</fullName>
    </recommendedName>
</protein>
<evidence type="ECO:0000256" key="1">
    <source>
        <dbReference type="SAM" id="MobiDB-lite"/>
    </source>
</evidence>
<accession>A0A6A6QHY5</accession>